<dbReference type="GO" id="GO:0000026">
    <property type="term" value="F:alpha-1,2-mannosyltransferase activity"/>
    <property type="evidence" value="ECO:0007669"/>
    <property type="project" value="TreeGrafter"/>
</dbReference>
<reference evidence="13" key="4">
    <citation type="submission" date="2017-01" db="EMBL/GenBank/DDBJ databases">
        <authorList>
            <person name="Mah S.A."/>
            <person name="Swanson W.J."/>
            <person name="Moy G.W."/>
            <person name="Vacquier V.D."/>
        </authorList>
    </citation>
    <scope>NUCLEOTIDE SEQUENCE [LARGE SCALE GENOMIC DNA]</scope>
    <source>
        <strain evidence="13">129</strain>
    </source>
</reference>
<dbReference type="Proteomes" id="UP000189274">
    <property type="component" value="Unassembled WGS sequence"/>
</dbReference>
<accession>A0A099P5R1</accession>
<dbReference type="InterPro" id="IPR005599">
    <property type="entry name" value="GPI_mannosylTrfase"/>
</dbReference>
<dbReference type="EMBL" id="MQVM01000005">
    <property type="protein sequence ID" value="ONH75996.1"/>
    <property type="molecule type" value="Genomic_DNA"/>
</dbReference>
<feature type="signal peptide" evidence="11">
    <location>
        <begin position="1"/>
        <end position="21"/>
    </location>
</feature>
<reference evidence="15" key="3">
    <citation type="journal article" date="2017" name="Genome Announc.">
        <title>Genome sequences of Cyberlindnera fabianii 65, Pichia kudriavzevii 129, and Saccharomyces cerevisiae 131 isolated from fermented masau fruits in Zimbabwe.</title>
        <authorList>
            <person name="van Rijswijck I.M.H."/>
            <person name="Derks M.F.L."/>
            <person name="Abee T."/>
            <person name="de Ridder D."/>
            <person name="Smid E.J."/>
        </authorList>
    </citation>
    <scope>NUCLEOTIDE SEQUENCE [LARGE SCALE GENOMIC DNA]</scope>
    <source>
        <strain evidence="15">129</strain>
    </source>
</reference>
<feature type="chain" id="PRO_5015032269" description="Mannosyltransferase" evidence="11">
    <location>
        <begin position="22"/>
        <end position="665"/>
    </location>
</feature>
<dbReference type="eggNOG" id="KOG2515">
    <property type="taxonomic scope" value="Eukaryota"/>
</dbReference>
<reference evidence="14" key="1">
    <citation type="journal article" date="2014" name="Microb. Cell Fact.">
        <title>Exploiting Issatchenkia orientalis SD108 for succinic acid production.</title>
        <authorList>
            <person name="Xiao H."/>
            <person name="Shao Z."/>
            <person name="Jiang Y."/>
            <person name="Dole S."/>
            <person name="Zhao H."/>
        </authorList>
    </citation>
    <scope>NUCLEOTIDE SEQUENCE [LARGE SCALE GENOMIC DNA]</scope>
    <source>
        <strain evidence="14">SD108</strain>
    </source>
</reference>
<protein>
    <recommendedName>
        <fullName evidence="10">Mannosyltransferase</fullName>
        <ecNumber evidence="10">2.4.1.-</ecNumber>
    </recommendedName>
</protein>
<evidence type="ECO:0000256" key="6">
    <source>
        <dbReference type="ARBA" id="ARBA00022692"/>
    </source>
</evidence>
<comment type="pathway">
    <text evidence="2">Protein modification; protein glycosylation.</text>
</comment>
<keyword evidence="11" id="KW-0732">Signal</keyword>
<evidence type="ECO:0000313" key="13">
    <source>
        <dbReference type="EMBL" id="ONH75996.1"/>
    </source>
</evidence>
<sequence>MLRYVLYAALLATRLHGAIYAIIPDCDETYNYWEPLNFLVRHFGKQTWEYSPEYAIRSYAYLVPYSLVSNPISWIKQLSQYFDFHISDFPPYTVFYAVRLVLAILFTLSEIKLSKTLKFLNKRIGNWFLLAQILSPGMYQASISILPSSFALLFGILSTNYIVCYFNIQKFICSIDEELINLENKVTVSKDSDSEVEDLAPRTNMLLNLYKVSTPLIYKSFTLTVLFTAIGGFAGWPFSMVLIVPFVIYALINAITYSPKSVLKNNYSASKALSTYFFAGVSCLFFIPYFISQFDSLFYRKATYVAWNILSYNVFQRDELTGPEIFGTESVGYYLKNLLLNYHVLFVIATANFLTLFNRYQLIIYKLPLLIWFAIFFSQPHKEERFIYPVYHLISISFAQFMSCDTFKINCFMKFIKKILNLVVISSTIFLFLTRVTHLNTNYSAPISTFKYLSKVSNTNSPLLENVCIGREWYQFPSSFFLNDNQRLKFTQSNFDGMLPGDFSEPKSNTFEAIFNATSELKPGFNNMNKYNPDFVVRDLDKCTYYVDTNKEISSSDATSLEYWDIMYCEKFIDVDNSKGLERILNVSSFLDRFIIQPWLYLQSDLSTIELNRKLMQMAGIIADGRTMYDNIYAKLGKLRDLLNVNFGEYIGSLETNEFCVARKI</sequence>
<feature type="transmembrane region" description="Helical" evidence="10">
    <location>
        <begin position="120"/>
        <end position="139"/>
    </location>
</feature>
<dbReference type="EC" id="2.4.1.-" evidence="10"/>
<proteinExistence type="inferred from homology"/>
<feature type="transmembrane region" description="Helical" evidence="10">
    <location>
        <begin position="419"/>
        <end position="438"/>
    </location>
</feature>
<dbReference type="GO" id="GO:0006487">
    <property type="term" value="P:protein N-linked glycosylation"/>
    <property type="evidence" value="ECO:0007669"/>
    <property type="project" value="TreeGrafter"/>
</dbReference>
<keyword evidence="4 10" id="KW-0328">Glycosyltransferase</keyword>
<feature type="transmembrane region" description="Helical" evidence="10">
    <location>
        <begin position="339"/>
        <end position="356"/>
    </location>
</feature>
<feature type="transmembrane region" description="Helical" evidence="10">
    <location>
        <begin position="272"/>
        <end position="291"/>
    </location>
</feature>
<evidence type="ECO:0000256" key="4">
    <source>
        <dbReference type="ARBA" id="ARBA00022676"/>
    </source>
</evidence>
<evidence type="ECO:0000256" key="11">
    <source>
        <dbReference type="SAM" id="SignalP"/>
    </source>
</evidence>
<keyword evidence="9 10" id="KW-0472">Membrane</keyword>
<evidence type="ECO:0000256" key="8">
    <source>
        <dbReference type="ARBA" id="ARBA00022989"/>
    </source>
</evidence>
<evidence type="ECO:0000313" key="12">
    <source>
        <dbReference type="EMBL" id="KGK39619.1"/>
    </source>
</evidence>
<dbReference type="GO" id="GO:0005789">
    <property type="term" value="C:endoplasmic reticulum membrane"/>
    <property type="evidence" value="ECO:0007669"/>
    <property type="project" value="UniProtKB-SubCell"/>
</dbReference>
<keyword evidence="6 10" id="KW-0812">Transmembrane</keyword>
<evidence type="ECO:0000256" key="3">
    <source>
        <dbReference type="ARBA" id="ARBA00007063"/>
    </source>
</evidence>
<evidence type="ECO:0000256" key="2">
    <source>
        <dbReference type="ARBA" id="ARBA00004922"/>
    </source>
</evidence>
<keyword evidence="5" id="KW-0808">Transferase</keyword>
<dbReference type="PANTHER" id="PTHR22760:SF2">
    <property type="entry name" value="ALPHA-1,2-MANNOSYLTRANSFERASE ALG9"/>
    <property type="match status" value="1"/>
</dbReference>
<evidence type="ECO:0000256" key="5">
    <source>
        <dbReference type="ARBA" id="ARBA00022679"/>
    </source>
</evidence>
<comment type="subcellular location">
    <subcellularLocation>
        <location evidence="1 10">Endoplasmic reticulum membrane</location>
        <topology evidence="1 10">Multi-pass membrane protein</topology>
    </subcellularLocation>
</comment>
<keyword evidence="8 10" id="KW-1133">Transmembrane helix</keyword>
<evidence type="ECO:0000256" key="7">
    <source>
        <dbReference type="ARBA" id="ARBA00022824"/>
    </source>
</evidence>
<feature type="transmembrane region" description="Helical" evidence="10">
    <location>
        <begin position="386"/>
        <end position="407"/>
    </location>
</feature>
<dbReference type="UniPathway" id="UPA00378"/>
<evidence type="ECO:0000256" key="1">
    <source>
        <dbReference type="ARBA" id="ARBA00004477"/>
    </source>
</evidence>
<gene>
    <name evidence="13" type="ORF">BOH78_1503</name>
    <name evidence="12" type="ORF">JL09_g1238</name>
</gene>
<dbReference type="EMBL" id="JQFK01000007">
    <property type="protein sequence ID" value="KGK39619.1"/>
    <property type="molecule type" value="Genomic_DNA"/>
</dbReference>
<comment type="similarity">
    <text evidence="3 10">Belongs to the glycosyltransferase 22 family.</text>
</comment>
<name>A0A099P5R1_PICKU</name>
<evidence type="ECO:0000256" key="10">
    <source>
        <dbReference type="RuleBase" id="RU363075"/>
    </source>
</evidence>
<dbReference type="VEuPathDB" id="FungiDB:C5L36_0C06670"/>
<dbReference type="Pfam" id="PF03901">
    <property type="entry name" value="Glyco_transf_22"/>
    <property type="match status" value="1"/>
</dbReference>
<dbReference type="Proteomes" id="UP000029867">
    <property type="component" value="Unassembled WGS sequence"/>
</dbReference>
<evidence type="ECO:0000313" key="15">
    <source>
        <dbReference type="Proteomes" id="UP000189274"/>
    </source>
</evidence>
<dbReference type="HOGENOM" id="CLU_018152_1_1_1"/>
<feature type="transmembrane region" description="Helical" evidence="10">
    <location>
        <begin position="89"/>
        <end position="108"/>
    </location>
</feature>
<feature type="transmembrane region" description="Helical" evidence="10">
    <location>
        <begin position="363"/>
        <end position="380"/>
    </location>
</feature>
<comment type="caution">
    <text evidence="12">The sequence shown here is derived from an EMBL/GenBank/DDBJ whole genome shotgun (WGS) entry which is preliminary data.</text>
</comment>
<organism evidence="12 14">
    <name type="scientific">Pichia kudriavzevii</name>
    <name type="common">Yeast</name>
    <name type="synonym">Issatchenkia orientalis</name>
    <dbReference type="NCBI Taxonomy" id="4909"/>
    <lineage>
        <taxon>Eukaryota</taxon>
        <taxon>Fungi</taxon>
        <taxon>Dikarya</taxon>
        <taxon>Ascomycota</taxon>
        <taxon>Saccharomycotina</taxon>
        <taxon>Pichiomycetes</taxon>
        <taxon>Pichiales</taxon>
        <taxon>Pichiaceae</taxon>
        <taxon>Pichia</taxon>
    </lineage>
</organism>
<evidence type="ECO:0000313" key="14">
    <source>
        <dbReference type="Proteomes" id="UP000029867"/>
    </source>
</evidence>
<evidence type="ECO:0000256" key="9">
    <source>
        <dbReference type="ARBA" id="ARBA00023136"/>
    </source>
</evidence>
<reference evidence="12" key="2">
    <citation type="submission" date="2014-08" db="EMBL/GenBank/DDBJ databases">
        <title>Exploiting Issatchenkia orientalis SD108 for Succinic Acid Production.</title>
        <authorList>
            <person name="Xiao H."/>
            <person name="Shao Z."/>
            <person name="Jiang Y."/>
            <person name="Dole S."/>
            <person name="Zhao H."/>
        </authorList>
    </citation>
    <scope>NUCLEOTIDE SEQUENCE [LARGE SCALE GENOMIC DNA]</scope>
    <source>
        <strain evidence="12">SD108</strain>
    </source>
</reference>
<dbReference type="PANTHER" id="PTHR22760">
    <property type="entry name" value="GLYCOSYLTRANSFERASE"/>
    <property type="match status" value="1"/>
</dbReference>
<keyword evidence="7 10" id="KW-0256">Endoplasmic reticulum</keyword>
<dbReference type="AlphaFoldDB" id="A0A099P5R1"/>